<dbReference type="GO" id="GO:0016706">
    <property type="term" value="F:2-oxoglutarate-dependent dioxygenase activity"/>
    <property type="evidence" value="ECO:0007669"/>
    <property type="project" value="TreeGrafter"/>
</dbReference>
<dbReference type="InterPro" id="IPR003819">
    <property type="entry name" value="TauD/TfdA-like"/>
</dbReference>
<comment type="similarity">
    <text evidence="2">Belongs to the TfdA dioxygenase family.</text>
</comment>
<proteinExistence type="inferred from homology"/>
<evidence type="ECO:0000259" key="7">
    <source>
        <dbReference type="Pfam" id="PF02668"/>
    </source>
</evidence>
<keyword evidence="6" id="KW-0408">Iron</keyword>
<dbReference type="Gene3D" id="3.60.130.10">
    <property type="entry name" value="Clavaminate synthase-like"/>
    <property type="match status" value="1"/>
</dbReference>
<dbReference type="AlphaFoldDB" id="A0A139GX97"/>
<organism evidence="8 9">
    <name type="scientific">Pseudocercospora eumusae</name>
    <dbReference type="NCBI Taxonomy" id="321146"/>
    <lineage>
        <taxon>Eukaryota</taxon>
        <taxon>Fungi</taxon>
        <taxon>Dikarya</taxon>
        <taxon>Ascomycota</taxon>
        <taxon>Pezizomycotina</taxon>
        <taxon>Dothideomycetes</taxon>
        <taxon>Dothideomycetidae</taxon>
        <taxon>Mycosphaerellales</taxon>
        <taxon>Mycosphaerellaceae</taxon>
        <taxon>Pseudocercospora</taxon>
    </lineage>
</organism>
<dbReference type="PANTHER" id="PTHR30468:SF10">
    <property type="entry name" value="TAUD_TFDA-LIKE DOMAIN-CONTAINING PROTEIN"/>
    <property type="match status" value="1"/>
</dbReference>
<comment type="cofactor">
    <cofactor evidence="1">
        <name>Fe(2+)</name>
        <dbReference type="ChEBI" id="CHEBI:29033"/>
    </cofactor>
</comment>
<dbReference type="OrthoDB" id="10257314at2759"/>
<keyword evidence="5" id="KW-0560">Oxidoreductase</keyword>
<dbReference type="Proteomes" id="UP000070133">
    <property type="component" value="Unassembled WGS sequence"/>
</dbReference>
<keyword evidence="9" id="KW-1185">Reference proteome</keyword>
<dbReference type="Pfam" id="PF02668">
    <property type="entry name" value="TauD"/>
    <property type="match status" value="1"/>
</dbReference>
<dbReference type="SUPFAM" id="SSF51197">
    <property type="entry name" value="Clavaminate synthase-like"/>
    <property type="match status" value="1"/>
</dbReference>
<evidence type="ECO:0000256" key="2">
    <source>
        <dbReference type="ARBA" id="ARBA00005896"/>
    </source>
</evidence>
<accession>A0A139GX97</accession>
<evidence type="ECO:0000256" key="1">
    <source>
        <dbReference type="ARBA" id="ARBA00001954"/>
    </source>
</evidence>
<dbReference type="GO" id="GO:0046872">
    <property type="term" value="F:metal ion binding"/>
    <property type="evidence" value="ECO:0007669"/>
    <property type="project" value="UniProtKB-KW"/>
</dbReference>
<comment type="caution">
    <text evidence="8">The sequence shown here is derived from an EMBL/GenBank/DDBJ whole genome shotgun (WGS) entry which is preliminary data.</text>
</comment>
<dbReference type="EMBL" id="LFZN01000254">
    <property type="protein sequence ID" value="KXS94823.1"/>
    <property type="molecule type" value="Genomic_DNA"/>
</dbReference>
<evidence type="ECO:0000313" key="9">
    <source>
        <dbReference type="Proteomes" id="UP000070133"/>
    </source>
</evidence>
<dbReference type="STRING" id="321146.A0A139GX97"/>
<evidence type="ECO:0000313" key="8">
    <source>
        <dbReference type="EMBL" id="KXS94823.1"/>
    </source>
</evidence>
<reference evidence="8 9" key="1">
    <citation type="submission" date="2015-07" db="EMBL/GenBank/DDBJ databases">
        <title>Comparative genomics of the Sigatoka disease complex on banana suggests a link between parallel evolutionary changes in Pseudocercospora fijiensis and Pseudocercospora eumusae and increased virulence on the banana host.</title>
        <authorList>
            <person name="Chang T.-C."/>
            <person name="Salvucci A."/>
            <person name="Crous P.W."/>
            <person name="Stergiopoulos I."/>
        </authorList>
    </citation>
    <scope>NUCLEOTIDE SEQUENCE [LARGE SCALE GENOMIC DNA]</scope>
    <source>
        <strain evidence="8 9">CBS 114824</strain>
    </source>
</reference>
<evidence type="ECO:0000256" key="4">
    <source>
        <dbReference type="ARBA" id="ARBA00022964"/>
    </source>
</evidence>
<evidence type="ECO:0000256" key="5">
    <source>
        <dbReference type="ARBA" id="ARBA00023002"/>
    </source>
</evidence>
<gene>
    <name evidence="8" type="ORF">AC578_3659</name>
</gene>
<dbReference type="InterPro" id="IPR042098">
    <property type="entry name" value="TauD-like_sf"/>
</dbReference>
<name>A0A139GX97_9PEZI</name>
<feature type="non-terminal residue" evidence="8">
    <location>
        <position position="1"/>
    </location>
</feature>
<keyword evidence="3" id="KW-0479">Metal-binding</keyword>
<keyword evidence="4" id="KW-0223">Dioxygenase</keyword>
<evidence type="ECO:0000256" key="3">
    <source>
        <dbReference type="ARBA" id="ARBA00022723"/>
    </source>
</evidence>
<dbReference type="PANTHER" id="PTHR30468">
    <property type="entry name" value="ALPHA-KETOGLUTARATE-DEPENDENT SULFONATE DIOXYGENASE"/>
    <property type="match status" value="1"/>
</dbReference>
<sequence length="299" mass="33973">QFSTKYPHFDLTSCIGREYKNVQLADIVDSNELLLDLAHTISERGVVFFRDQSLTLYQQKVLIQRLGELTGKPESSRLHIHPMMNSEMAENKELKEGRDDNEVSVISVQHGFKRYNESKFHIRTSDLCSTNIDVGAGDTLWASGYEMYQRLSPPVQKFFESLTVTFAQPLYQTTAKTNGFRLFQGPRGSPENTTSTYEAVHPMIRTNPVTGRNSIYGFGQHVSHVNGVTEAESDWILEKVRKTLVENHDLQVRFRWSANAVAIWDNRSVFHTATYDHVGPRVGVRVCGIGERPFFSPGN</sequence>
<evidence type="ECO:0000256" key="6">
    <source>
        <dbReference type="ARBA" id="ARBA00023004"/>
    </source>
</evidence>
<feature type="domain" description="TauD/TfdA-like" evidence="7">
    <location>
        <begin position="9"/>
        <end position="286"/>
    </location>
</feature>
<dbReference type="InterPro" id="IPR051323">
    <property type="entry name" value="AtsK-like"/>
</dbReference>
<dbReference type="GO" id="GO:0005737">
    <property type="term" value="C:cytoplasm"/>
    <property type="evidence" value="ECO:0007669"/>
    <property type="project" value="TreeGrafter"/>
</dbReference>
<protein>
    <recommendedName>
        <fullName evidence="7">TauD/TfdA-like domain-containing protein</fullName>
    </recommendedName>
</protein>